<reference evidence="6" key="2">
    <citation type="submission" date="2025-08" db="UniProtKB">
        <authorList>
            <consortium name="RefSeq"/>
        </authorList>
    </citation>
    <scope>IDENTIFICATION</scope>
    <source>
        <tissue evidence="6">Leaf</tissue>
    </source>
</reference>
<dbReference type="PANTHER" id="PTHR46733">
    <property type="entry name" value="26.5 KDA HEAT SHOCK PROTEIN, MITOCHONDRIAL"/>
    <property type="match status" value="1"/>
</dbReference>
<dbReference type="SUPFAM" id="SSF49764">
    <property type="entry name" value="HSP20-like chaperones"/>
    <property type="match status" value="1"/>
</dbReference>
<proteinExistence type="inferred from homology"/>
<evidence type="ECO:0000256" key="3">
    <source>
        <dbReference type="RuleBase" id="RU003616"/>
    </source>
</evidence>
<dbReference type="InterPro" id="IPR008978">
    <property type="entry name" value="HSP20-like_chaperone"/>
</dbReference>
<dbReference type="KEGG" id="soe:110786005"/>
<evidence type="ECO:0000256" key="2">
    <source>
        <dbReference type="PROSITE-ProRule" id="PRU00285"/>
    </source>
</evidence>
<dbReference type="Gene3D" id="2.60.40.790">
    <property type="match status" value="1"/>
</dbReference>
<keyword evidence="1 6" id="KW-0346">Stress response</keyword>
<dbReference type="AlphaFoldDB" id="A0A9R0JT70"/>
<sequence length="267" mass="30541">MRQYYLTPKPRKTYASRNVLLHQLQSPIIINNISKLHLLQLNSQNNPFTLSNFIPRFPVNSQFINYMAQSLSYFINNTLPFSKSANTLLSGNSCFPPKIPEIQLKRNNFNGGIKAMKADPRDNSDQMYKPGLKRREPSAAPIGLWDRFPSARTVQQMLDTMDRMMEQPVAYNSSWQSQHPNNGSEYVRGRTPWEIKETEGKNRQENGVVESEGDDWSVKSFGKYSSRIALPENIDFEKIKAEVKDGVLYITIPKASSISKVFSINVE</sequence>
<dbReference type="GeneID" id="110786005"/>
<dbReference type="RefSeq" id="XP_021846205.2">
    <property type="nucleotide sequence ID" value="XM_021990513.2"/>
</dbReference>
<evidence type="ECO:0000313" key="6">
    <source>
        <dbReference type="RefSeq" id="XP_021846205.2"/>
    </source>
</evidence>
<dbReference type="Proteomes" id="UP000813463">
    <property type="component" value="Chromosome 5"/>
</dbReference>
<dbReference type="PROSITE" id="PS01031">
    <property type="entry name" value="SHSP"/>
    <property type="match status" value="1"/>
</dbReference>
<evidence type="ECO:0000313" key="5">
    <source>
        <dbReference type="Proteomes" id="UP000813463"/>
    </source>
</evidence>
<dbReference type="InterPro" id="IPR002068">
    <property type="entry name" value="A-crystallin/Hsp20_dom"/>
</dbReference>
<dbReference type="Pfam" id="PF00011">
    <property type="entry name" value="HSP20"/>
    <property type="match status" value="1"/>
</dbReference>
<accession>A0A9R0JT70</accession>
<keyword evidence="5" id="KW-1185">Reference proteome</keyword>
<evidence type="ECO:0000256" key="1">
    <source>
        <dbReference type="ARBA" id="ARBA00023016"/>
    </source>
</evidence>
<reference evidence="5" key="1">
    <citation type="journal article" date="2021" name="Nat. Commun.">
        <title>Genomic analyses provide insights into spinach domestication and the genetic basis of agronomic traits.</title>
        <authorList>
            <person name="Cai X."/>
            <person name="Sun X."/>
            <person name="Xu C."/>
            <person name="Sun H."/>
            <person name="Wang X."/>
            <person name="Ge C."/>
            <person name="Zhang Z."/>
            <person name="Wang Q."/>
            <person name="Fei Z."/>
            <person name="Jiao C."/>
            <person name="Wang Q."/>
        </authorList>
    </citation>
    <scope>NUCLEOTIDE SEQUENCE [LARGE SCALE GENOMIC DNA]</scope>
    <source>
        <strain evidence="5">cv. Varoflay</strain>
    </source>
</reference>
<dbReference type="GO" id="GO:0009408">
    <property type="term" value="P:response to heat"/>
    <property type="evidence" value="ECO:0007669"/>
    <property type="project" value="InterPro"/>
</dbReference>
<gene>
    <name evidence="6" type="primary">LOC110786005</name>
</gene>
<evidence type="ECO:0000259" key="4">
    <source>
        <dbReference type="PROSITE" id="PS01031"/>
    </source>
</evidence>
<dbReference type="InterPro" id="IPR044587">
    <property type="entry name" value="HSP21-like"/>
</dbReference>
<protein>
    <submittedName>
        <fullName evidence="6">Heat shock protein 21, chloroplastic</fullName>
    </submittedName>
</protein>
<organism evidence="5 6">
    <name type="scientific">Spinacia oleracea</name>
    <name type="common">Spinach</name>
    <dbReference type="NCBI Taxonomy" id="3562"/>
    <lineage>
        <taxon>Eukaryota</taxon>
        <taxon>Viridiplantae</taxon>
        <taxon>Streptophyta</taxon>
        <taxon>Embryophyta</taxon>
        <taxon>Tracheophyta</taxon>
        <taxon>Spermatophyta</taxon>
        <taxon>Magnoliopsida</taxon>
        <taxon>eudicotyledons</taxon>
        <taxon>Gunneridae</taxon>
        <taxon>Pentapetalae</taxon>
        <taxon>Caryophyllales</taxon>
        <taxon>Chenopodiaceae</taxon>
        <taxon>Chenopodioideae</taxon>
        <taxon>Anserineae</taxon>
        <taxon>Spinacia</taxon>
    </lineage>
</organism>
<name>A0A9R0JT70_SPIOL</name>
<comment type="similarity">
    <text evidence="2 3">Belongs to the small heat shock protein (HSP20) family.</text>
</comment>
<feature type="domain" description="SHSP" evidence="4">
    <location>
        <begin position="166"/>
        <end position="267"/>
    </location>
</feature>
<dbReference type="PANTHER" id="PTHR46733:SF2">
    <property type="entry name" value="25.3 KDA HEAT SHOCK PROTEIN, CHLOROPLASTIC-LIKE"/>
    <property type="match status" value="1"/>
</dbReference>